<dbReference type="Proteomes" id="UP000182413">
    <property type="component" value="Unassembled WGS sequence"/>
</dbReference>
<dbReference type="EMBL" id="JAWXXP010000001">
    <property type="protein sequence ID" value="MDX5993105.1"/>
    <property type="molecule type" value="Genomic_DNA"/>
</dbReference>
<dbReference type="Pfam" id="PF06266">
    <property type="entry name" value="HrpF"/>
    <property type="match status" value="1"/>
</dbReference>
<dbReference type="InterPro" id="IPR009371">
    <property type="entry name" value="T3SS_HrpF"/>
</dbReference>
<dbReference type="AlphaFoldDB" id="A0A1G7BPG6"/>
<proteinExistence type="predicted"/>
<evidence type="ECO:0000313" key="2">
    <source>
        <dbReference type="EMBL" id="SDE28366.1"/>
    </source>
</evidence>
<dbReference type="OrthoDB" id="7007346at2"/>
<sequence>MSSLEALRNRLDRAQESAARNKDDALLQAAESADINDMHAYNEAARKAQLVSSVVSEELRAQHGLTKAIIDGIQ</sequence>
<reference evidence="1 4" key="2">
    <citation type="submission" date="2023-11" db="EMBL/GenBank/DDBJ databases">
        <title>MicrobeMod: A computational toolkit for identifying prokaryotic methylation and restriction-modification with nanopore sequencing.</title>
        <authorList>
            <person name="Crits-Christoph A."/>
            <person name="Kang S.C."/>
            <person name="Lee H."/>
            <person name="Ostrov N."/>
        </authorList>
    </citation>
    <scope>NUCLEOTIDE SEQUENCE [LARGE SCALE GENOMIC DNA]</scope>
    <source>
        <strain evidence="1 4">ATCC BAA-571</strain>
    </source>
</reference>
<protein>
    <submittedName>
        <fullName evidence="2">HrpF protein</fullName>
    </submittedName>
    <submittedName>
        <fullName evidence="1">Type III secretion protein</fullName>
    </submittedName>
</protein>
<evidence type="ECO:0000313" key="4">
    <source>
        <dbReference type="Proteomes" id="UP001278050"/>
    </source>
</evidence>
<gene>
    <name evidence="2" type="ORF">SAMN05216575_102287</name>
    <name evidence="1" type="ORF">SIM71_13630</name>
</gene>
<dbReference type="RefSeq" id="WP_074677348.1">
    <property type="nucleotide sequence ID" value="NZ_CBCSET010000003.1"/>
</dbReference>
<keyword evidence="4" id="KW-1185">Reference proteome</keyword>
<name>A0A1G7BPG6_9GAMM</name>
<accession>A0A1G7BPG6</accession>
<evidence type="ECO:0000313" key="3">
    <source>
        <dbReference type="Proteomes" id="UP000182413"/>
    </source>
</evidence>
<evidence type="ECO:0000313" key="1">
    <source>
        <dbReference type="EMBL" id="MDX5993105.1"/>
    </source>
</evidence>
<dbReference type="EMBL" id="FNAE01000002">
    <property type="protein sequence ID" value="SDE28366.1"/>
    <property type="molecule type" value="Genomic_DNA"/>
</dbReference>
<organism evidence="2 3">
    <name type="scientific">Ectopseudomonas alcaliphila</name>
    <dbReference type="NCBI Taxonomy" id="101564"/>
    <lineage>
        <taxon>Bacteria</taxon>
        <taxon>Pseudomonadati</taxon>
        <taxon>Pseudomonadota</taxon>
        <taxon>Gammaproteobacteria</taxon>
        <taxon>Pseudomonadales</taxon>
        <taxon>Pseudomonadaceae</taxon>
        <taxon>Ectopseudomonas</taxon>
    </lineage>
</organism>
<dbReference type="Proteomes" id="UP001278050">
    <property type="component" value="Unassembled WGS sequence"/>
</dbReference>
<reference evidence="2 3" key="1">
    <citation type="submission" date="2016-10" db="EMBL/GenBank/DDBJ databases">
        <authorList>
            <person name="de Groot N.N."/>
        </authorList>
    </citation>
    <scope>NUCLEOTIDE SEQUENCE [LARGE SCALE GENOMIC DNA]</scope>
    <source>
        <strain evidence="2 3">JCM 10630</strain>
    </source>
</reference>